<dbReference type="GO" id="GO:0071555">
    <property type="term" value="P:cell wall organization"/>
    <property type="evidence" value="ECO:0007669"/>
    <property type="project" value="InterPro"/>
</dbReference>
<comment type="similarity">
    <text evidence="2">Belongs to the periplasmic pilus chaperone family.</text>
</comment>
<keyword evidence="3 6" id="KW-0732">Signal</keyword>
<keyword evidence="5" id="KW-0143">Chaperone</keyword>
<dbReference type="SUPFAM" id="SSF49354">
    <property type="entry name" value="PapD-like"/>
    <property type="match status" value="1"/>
</dbReference>
<dbReference type="AlphaFoldDB" id="A0A109KW28"/>
<reference evidence="9 10" key="1">
    <citation type="submission" date="2015-05" db="EMBL/GenBank/DDBJ databases">
        <title>A genomic and transcriptomic approach to investigate the blue pigment phenotype in Pseudomonas fluorescens.</title>
        <authorList>
            <person name="Andreani N.A."/>
            <person name="Cardazzo B."/>
        </authorList>
    </citation>
    <scope>NUCLEOTIDE SEQUENCE [LARGE SCALE GENOMIC DNA]</scope>
    <source>
        <strain evidence="9 10">Ps_40</strain>
    </source>
</reference>
<dbReference type="InterPro" id="IPR036316">
    <property type="entry name" value="Pili_assmbl_chap_C_dom_sf"/>
</dbReference>
<evidence type="ECO:0000256" key="6">
    <source>
        <dbReference type="SAM" id="SignalP"/>
    </source>
</evidence>
<evidence type="ECO:0000313" key="9">
    <source>
        <dbReference type="EMBL" id="KWV76459.1"/>
    </source>
</evidence>
<protein>
    <submittedName>
        <fullName evidence="9">Chaperone protein EcpD</fullName>
    </submittedName>
</protein>
<dbReference type="InterPro" id="IPR016147">
    <property type="entry name" value="Pili_assmbl_chaperone_N"/>
</dbReference>
<proteinExistence type="inferred from homology"/>
<feature type="chain" id="PRO_5007137792" evidence="6">
    <location>
        <begin position="24"/>
        <end position="243"/>
    </location>
</feature>
<evidence type="ECO:0000256" key="4">
    <source>
        <dbReference type="ARBA" id="ARBA00022764"/>
    </source>
</evidence>
<dbReference type="PRINTS" id="PR00969">
    <property type="entry name" value="CHAPERONPILI"/>
</dbReference>
<gene>
    <name evidence="9" type="primary">ecpD_4</name>
    <name evidence="9" type="ORF">PFL603g_02800</name>
</gene>
<dbReference type="Proteomes" id="UP000063434">
    <property type="component" value="Unassembled WGS sequence"/>
</dbReference>
<dbReference type="PANTHER" id="PTHR30251:SF2">
    <property type="entry name" value="FIMBRIAL CHAPERONE YADV-RELATED"/>
    <property type="match status" value="1"/>
</dbReference>
<organism evidence="9 10">
    <name type="scientific">Pseudomonas fluorescens</name>
    <dbReference type="NCBI Taxonomy" id="294"/>
    <lineage>
        <taxon>Bacteria</taxon>
        <taxon>Pseudomonadati</taxon>
        <taxon>Pseudomonadota</taxon>
        <taxon>Gammaproteobacteria</taxon>
        <taxon>Pseudomonadales</taxon>
        <taxon>Pseudomonadaceae</taxon>
        <taxon>Pseudomonas</taxon>
    </lineage>
</organism>
<evidence type="ECO:0000256" key="2">
    <source>
        <dbReference type="ARBA" id="ARBA00007399"/>
    </source>
</evidence>
<dbReference type="PATRIC" id="fig|294.195.peg.2991"/>
<evidence type="ECO:0000256" key="5">
    <source>
        <dbReference type="ARBA" id="ARBA00023186"/>
    </source>
</evidence>
<evidence type="ECO:0000259" key="7">
    <source>
        <dbReference type="Pfam" id="PF00345"/>
    </source>
</evidence>
<feature type="domain" description="Pili assembly chaperone N-terminal" evidence="7">
    <location>
        <begin position="25"/>
        <end position="146"/>
    </location>
</feature>
<evidence type="ECO:0000313" key="10">
    <source>
        <dbReference type="Proteomes" id="UP000063434"/>
    </source>
</evidence>
<evidence type="ECO:0000256" key="3">
    <source>
        <dbReference type="ARBA" id="ARBA00022729"/>
    </source>
</evidence>
<sequence>MIRALLNCVFGLALAASMAKAQAEIVIDRTRLIYPATARGVTLNLRNEADSPRLVQVWIDEGDPQMAPELSDVPFTVTPPILRMDPGKAQALRVIYHPVPRQAITDPQEVVYWLNVLGIRPTDAASHQLQLAFRTRIKLFLRPNALPGRAEDAVAALQWQLADDRPVLRVRNPSAFHVTLSSVALNLEGVAYRHENPPMLAPRSTAELIMPGWVVPWRGTPTLRFTTLDDYGATHERTQRIGR</sequence>
<dbReference type="SUPFAM" id="SSF49584">
    <property type="entry name" value="Periplasmic chaperone C-domain"/>
    <property type="match status" value="1"/>
</dbReference>
<keyword evidence="4" id="KW-0574">Periplasm</keyword>
<dbReference type="InterPro" id="IPR008962">
    <property type="entry name" value="PapD-like_sf"/>
</dbReference>
<dbReference type="Pfam" id="PF02753">
    <property type="entry name" value="PapD_C"/>
    <property type="match status" value="1"/>
</dbReference>
<dbReference type="Pfam" id="PF00345">
    <property type="entry name" value="PapD_N"/>
    <property type="match status" value="1"/>
</dbReference>
<name>A0A109KW28_PSEFL</name>
<dbReference type="InterPro" id="IPR050643">
    <property type="entry name" value="Periplasmic_pilus_chap"/>
</dbReference>
<feature type="signal peptide" evidence="6">
    <location>
        <begin position="1"/>
        <end position="23"/>
    </location>
</feature>
<dbReference type="InterPro" id="IPR001829">
    <property type="entry name" value="Pili_assmbl_chaperone_bac"/>
</dbReference>
<feature type="domain" description="Pili assembly chaperone C-terminal" evidence="8">
    <location>
        <begin position="170"/>
        <end position="234"/>
    </location>
</feature>
<accession>A0A109KW28</accession>
<dbReference type="InterPro" id="IPR013783">
    <property type="entry name" value="Ig-like_fold"/>
</dbReference>
<comment type="subcellular location">
    <subcellularLocation>
        <location evidence="1">Periplasm</location>
    </subcellularLocation>
</comment>
<dbReference type="PANTHER" id="PTHR30251">
    <property type="entry name" value="PILUS ASSEMBLY CHAPERONE"/>
    <property type="match status" value="1"/>
</dbReference>
<dbReference type="Gene3D" id="2.60.40.10">
    <property type="entry name" value="Immunoglobulins"/>
    <property type="match status" value="2"/>
</dbReference>
<dbReference type="InterPro" id="IPR016148">
    <property type="entry name" value="Pili_assmbl_chaperone_C"/>
</dbReference>
<comment type="caution">
    <text evidence="9">The sequence shown here is derived from an EMBL/GenBank/DDBJ whole genome shotgun (WGS) entry which is preliminary data.</text>
</comment>
<evidence type="ECO:0000259" key="8">
    <source>
        <dbReference type="Pfam" id="PF02753"/>
    </source>
</evidence>
<dbReference type="GO" id="GO:0030288">
    <property type="term" value="C:outer membrane-bounded periplasmic space"/>
    <property type="evidence" value="ECO:0007669"/>
    <property type="project" value="InterPro"/>
</dbReference>
<evidence type="ECO:0000256" key="1">
    <source>
        <dbReference type="ARBA" id="ARBA00004418"/>
    </source>
</evidence>
<dbReference type="EMBL" id="LCYC01000039">
    <property type="protein sequence ID" value="KWV76459.1"/>
    <property type="molecule type" value="Genomic_DNA"/>
</dbReference>